<dbReference type="InterPro" id="IPR041698">
    <property type="entry name" value="Methyltransf_25"/>
</dbReference>
<dbReference type="InterPro" id="IPR011057">
    <property type="entry name" value="Mss4-like_sf"/>
</dbReference>
<dbReference type="Proteomes" id="UP000799750">
    <property type="component" value="Unassembled WGS sequence"/>
</dbReference>
<name>A0A6A6QDC8_9PEZI</name>
<dbReference type="OrthoDB" id="6329284at2759"/>
<keyword evidence="4" id="KW-0862">Zinc</keyword>
<gene>
    <name evidence="6" type="ORF">BU16DRAFT_151669</name>
</gene>
<dbReference type="GO" id="GO:0046872">
    <property type="term" value="F:metal ion binding"/>
    <property type="evidence" value="ECO:0007669"/>
    <property type="project" value="UniProtKB-KW"/>
</dbReference>
<dbReference type="Gene3D" id="3.40.50.150">
    <property type="entry name" value="Vaccinia Virus protein VP39"/>
    <property type="match status" value="1"/>
</dbReference>
<protein>
    <submittedName>
        <fullName evidence="6">S-adenosyl-L-methionine-dependent methyltransferase</fullName>
    </submittedName>
</protein>
<evidence type="ECO:0000259" key="5">
    <source>
        <dbReference type="PROSITE" id="PS51891"/>
    </source>
</evidence>
<evidence type="ECO:0000313" key="6">
    <source>
        <dbReference type="EMBL" id="KAF2490405.1"/>
    </source>
</evidence>
<dbReference type="EMBL" id="MU004197">
    <property type="protein sequence ID" value="KAF2490405.1"/>
    <property type="molecule type" value="Genomic_DNA"/>
</dbReference>
<dbReference type="SUPFAM" id="SSF53335">
    <property type="entry name" value="S-adenosyl-L-methionine-dependent methyltransferases"/>
    <property type="match status" value="1"/>
</dbReference>
<dbReference type="PROSITE" id="PS51891">
    <property type="entry name" value="CENP_V_GFA"/>
    <property type="match status" value="1"/>
</dbReference>
<dbReference type="GO" id="GO:0032259">
    <property type="term" value="P:methylation"/>
    <property type="evidence" value="ECO:0007669"/>
    <property type="project" value="UniProtKB-KW"/>
</dbReference>
<dbReference type="InterPro" id="IPR006913">
    <property type="entry name" value="CENP-V/GFA"/>
</dbReference>
<dbReference type="PANTHER" id="PTHR43861">
    <property type="entry name" value="TRANS-ACONITATE 2-METHYLTRANSFERASE-RELATED"/>
    <property type="match status" value="1"/>
</dbReference>
<keyword evidence="2 6" id="KW-0808">Transferase</keyword>
<evidence type="ECO:0000256" key="4">
    <source>
        <dbReference type="ARBA" id="ARBA00022833"/>
    </source>
</evidence>
<sequence length="459" mass="50177">MADPTPEPQSASAIRLYTPRAPVYDSSHHPSFTARFISHISPHLSPGLKILDLACGTGLLTYQLAAAVGPSGRVVGVDVTPGMLAVAREKLAADKEKYPQVELFEHDVLDLDGIKELAGMKGGFDGITGASMFVLFQDPVAALGHWVRYLKPGGFVALDVTHPQNLAYSGTVEKTARRLGAFTLYHRMWVKGPKSLEEVMRKCGVEVQEMVVVENQCGQGDKKYKVEEADKLFEEGIDKEICKGFRESEEVRAEAKRVFKEEWEKQAVDGWVEEVDTVFLGIGKKVEETKPDSKALLTHSEIAFSGGCRCGSITYTSTTAPTAACCCYCAACRQLSGSGFIPWAQIPTSALIITTHPPESSSSQVPITLQTLNLHKAAERRFCNACGTPLFMVYKADPEETSVSMGSIDEASLRCKLPEIGSHIFLKEKANWVVLPNDWALHCEEFTGRSAEEVLGKSD</sequence>
<keyword evidence="3" id="KW-0479">Metal-binding</keyword>
<dbReference type="SUPFAM" id="SSF51316">
    <property type="entry name" value="Mss4-like"/>
    <property type="match status" value="1"/>
</dbReference>
<keyword evidence="7" id="KW-1185">Reference proteome</keyword>
<comment type="similarity">
    <text evidence="1">Belongs to the Gfa family.</text>
</comment>
<accession>A0A6A6QDC8</accession>
<evidence type="ECO:0000256" key="2">
    <source>
        <dbReference type="ARBA" id="ARBA00022679"/>
    </source>
</evidence>
<evidence type="ECO:0000256" key="3">
    <source>
        <dbReference type="ARBA" id="ARBA00022723"/>
    </source>
</evidence>
<dbReference type="Pfam" id="PF04828">
    <property type="entry name" value="GFA"/>
    <property type="match status" value="1"/>
</dbReference>
<reference evidence="6" key="1">
    <citation type="journal article" date="2020" name="Stud. Mycol.">
        <title>101 Dothideomycetes genomes: a test case for predicting lifestyles and emergence of pathogens.</title>
        <authorList>
            <person name="Haridas S."/>
            <person name="Albert R."/>
            <person name="Binder M."/>
            <person name="Bloem J."/>
            <person name="Labutti K."/>
            <person name="Salamov A."/>
            <person name="Andreopoulos B."/>
            <person name="Baker S."/>
            <person name="Barry K."/>
            <person name="Bills G."/>
            <person name="Bluhm B."/>
            <person name="Cannon C."/>
            <person name="Castanera R."/>
            <person name="Culley D."/>
            <person name="Daum C."/>
            <person name="Ezra D."/>
            <person name="Gonzalez J."/>
            <person name="Henrissat B."/>
            <person name="Kuo A."/>
            <person name="Liang C."/>
            <person name="Lipzen A."/>
            <person name="Lutzoni F."/>
            <person name="Magnuson J."/>
            <person name="Mondo S."/>
            <person name="Nolan M."/>
            <person name="Ohm R."/>
            <person name="Pangilinan J."/>
            <person name="Park H.-J."/>
            <person name="Ramirez L."/>
            <person name="Alfaro M."/>
            <person name="Sun H."/>
            <person name="Tritt A."/>
            <person name="Yoshinaga Y."/>
            <person name="Zwiers L.-H."/>
            <person name="Turgeon B."/>
            <person name="Goodwin S."/>
            <person name="Spatafora J."/>
            <person name="Crous P."/>
            <person name="Grigoriev I."/>
        </authorList>
    </citation>
    <scope>NUCLEOTIDE SEQUENCE</scope>
    <source>
        <strain evidence="6">CBS 269.34</strain>
    </source>
</reference>
<keyword evidence="6" id="KW-0489">Methyltransferase</keyword>
<dbReference type="InterPro" id="IPR029063">
    <property type="entry name" value="SAM-dependent_MTases_sf"/>
</dbReference>
<dbReference type="AlphaFoldDB" id="A0A6A6QDC8"/>
<feature type="domain" description="CENP-V/GFA" evidence="5">
    <location>
        <begin position="304"/>
        <end position="426"/>
    </location>
</feature>
<dbReference type="Gene3D" id="3.90.1590.10">
    <property type="entry name" value="glutathione-dependent formaldehyde- activating enzyme (gfa)"/>
    <property type="match status" value="1"/>
</dbReference>
<dbReference type="GO" id="GO:0016846">
    <property type="term" value="F:carbon-sulfur lyase activity"/>
    <property type="evidence" value="ECO:0007669"/>
    <property type="project" value="InterPro"/>
</dbReference>
<dbReference type="Pfam" id="PF13649">
    <property type="entry name" value="Methyltransf_25"/>
    <property type="match status" value="1"/>
</dbReference>
<dbReference type="CDD" id="cd02440">
    <property type="entry name" value="AdoMet_MTases"/>
    <property type="match status" value="1"/>
</dbReference>
<evidence type="ECO:0000256" key="1">
    <source>
        <dbReference type="ARBA" id="ARBA00005495"/>
    </source>
</evidence>
<organism evidence="6 7">
    <name type="scientific">Lophium mytilinum</name>
    <dbReference type="NCBI Taxonomy" id="390894"/>
    <lineage>
        <taxon>Eukaryota</taxon>
        <taxon>Fungi</taxon>
        <taxon>Dikarya</taxon>
        <taxon>Ascomycota</taxon>
        <taxon>Pezizomycotina</taxon>
        <taxon>Dothideomycetes</taxon>
        <taxon>Pleosporomycetidae</taxon>
        <taxon>Mytilinidiales</taxon>
        <taxon>Mytilinidiaceae</taxon>
        <taxon>Lophium</taxon>
    </lineage>
</organism>
<evidence type="ECO:0000313" key="7">
    <source>
        <dbReference type="Proteomes" id="UP000799750"/>
    </source>
</evidence>
<dbReference type="GO" id="GO:0008168">
    <property type="term" value="F:methyltransferase activity"/>
    <property type="evidence" value="ECO:0007669"/>
    <property type="project" value="UniProtKB-KW"/>
</dbReference>
<proteinExistence type="inferred from homology"/>